<feature type="domain" description="HTH rpiR-type" evidence="4">
    <location>
        <begin position="1"/>
        <end position="74"/>
    </location>
</feature>
<evidence type="ECO:0000313" key="7">
    <source>
        <dbReference type="Proteomes" id="UP000184076"/>
    </source>
</evidence>
<dbReference type="CDD" id="cd05013">
    <property type="entry name" value="SIS_RpiR"/>
    <property type="match status" value="1"/>
</dbReference>
<dbReference type="InterPro" id="IPR000281">
    <property type="entry name" value="HTH_RpiR"/>
</dbReference>
<name>A0A1M5HH58_9BACT</name>
<dbReference type="GO" id="GO:0003677">
    <property type="term" value="F:DNA binding"/>
    <property type="evidence" value="ECO:0007669"/>
    <property type="project" value="UniProtKB-KW"/>
</dbReference>
<evidence type="ECO:0000259" key="4">
    <source>
        <dbReference type="PROSITE" id="PS51071"/>
    </source>
</evidence>
<keyword evidence="3" id="KW-0804">Transcription</keyword>
<evidence type="ECO:0000256" key="2">
    <source>
        <dbReference type="ARBA" id="ARBA00023125"/>
    </source>
</evidence>
<dbReference type="Gene3D" id="1.10.10.10">
    <property type="entry name" value="Winged helix-like DNA-binding domain superfamily/Winged helix DNA-binding domain"/>
    <property type="match status" value="1"/>
</dbReference>
<reference evidence="7" key="1">
    <citation type="submission" date="2016-11" db="EMBL/GenBank/DDBJ databases">
        <authorList>
            <person name="Varghese N."/>
            <person name="Submissions S."/>
        </authorList>
    </citation>
    <scope>NUCLEOTIDE SEQUENCE [LARGE SCALE GENOMIC DNA]</scope>
    <source>
        <strain evidence="7">DSM 9756</strain>
    </source>
</reference>
<dbReference type="PROSITE" id="PS51071">
    <property type="entry name" value="HTH_RPIR"/>
    <property type="match status" value="1"/>
</dbReference>
<dbReference type="EMBL" id="FQVB01000045">
    <property type="protein sequence ID" value="SHG15172.1"/>
    <property type="molecule type" value="Genomic_DNA"/>
</dbReference>
<dbReference type="Gene3D" id="3.40.50.10490">
    <property type="entry name" value="Glucose-6-phosphate isomerase like protein, domain 1"/>
    <property type="match status" value="1"/>
</dbReference>
<dbReference type="PANTHER" id="PTHR30514:SF18">
    <property type="entry name" value="RPIR-FAMILY TRANSCRIPTIONAL REGULATOR"/>
    <property type="match status" value="1"/>
</dbReference>
<dbReference type="AlphaFoldDB" id="A0A1M5HH58"/>
<evidence type="ECO:0000256" key="1">
    <source>
        <dbReference type="ARBA" id="ARBA00023015"/>
    </source>
</evidence>
<dbReference type="GO" id="GO:0003700">
    <property type="term" value="F:DNA-binding transcription factor activity"/>
    <property type="evidence" value="ECO:0007669"/>
    <property type="project" value="InterPro"/>
</dbReference>
<dbReference type="InterPro" id="IPR046348">
    <property type="entry name" value="SIS_dom_sf"/>
</dbReference>
<dbReference type="InterPro" id="IPR036388">
    <property type="entry name" value="WH-like_DNA-bd_sf"/>
</dbReference>
<dbReference type="GO" id="GO:0097367">
    <property type="term" value="F:carbohydrate derivative binding"/>
    <property type="evidence" value="ECO:0007669"/>
    <property type="project" value="InterPro"/>
</dbReference>
<evidence type="ECO:0000313" key="6">
    <source>
        <dbReference type="EMBL" id="SHG15172.1"/>
    </source>
</evidence>
<keyword evidence="2" id="KW-0238">DNA-binding</keyword>
<keyword evidence="7" id="KW-1185">Reference proteome</keyword>
<dbReference type="InterPro" id="IPR035472">
    <property type="entry name" value="RpiR-like_SIS"/>
</dbReference>
<dbReference type="STRING" id="1121391.SAMN02745206_03357"/>
<dbReference type="GO" id="GO:1901135">
    <property type="term" value="P:carbohydrate derivative metabolic process"/>
    <property type="evidence" value="ECO:0007669"/>
    <property type="project" value="InterPro"/>
</dbReference>
<dbReference type="InterPro" id="IPR047640">
    <property type="entry name" value="RpiR-like"/>
</dbReference>
<sequence length="283" mass="31205">MEILAEVRDNLTPKGKVLADYIRGNPRKVVFMTTRELGAACGVSESTVVRFAEQLGFSGYGALIQALRDHMDAGLTLMDRIELMEGQGADGERVARIILEEIEILKGLLENLDMKAFRRVVQQVQSARTIYVVGARLSYTVAYYLAWSLIKIRCGVELLKGSDTTSIDRLSLSGGEGDVVILVATSRYPNELVRVAKAARRVGHRVVVLTDSFRSPLLGFSDEHLVAPARHIPVFGSPGPLVCLARCLLHELLRSGDGSVRAHLERLEAVYRENDIFFNPDVG</sequence>
<evidence type="ECO:0000259" key="5">
    <source>
        <dbReference type="PROSITE" id="PS51464"/>
    </source>
</evidence>
<dbReference type="InterPro" id="IPR009057">
    <property type="entry name" value="Homeodomain-like_sf"/>
</dbReference>
<keyword evidence="1" id="KW-0805">Transcription regulation</keyword>
<dbReference type="SUPFAM" id="SSF46689">
    <property type="entry name" value="Homeodomain-like"/>
    <property type="match status" value="1"/>
</dbReference>
<gene>
    <name evidence="6" type="ORF">SAMN02745206_03357</name>
</gene>
<protein>
    <submittedName>
        <fullName evidence="6">Transcriptional regulator, RpiR family</fullName>
    </submittedName>
</protein>
<accession>A0A1M5HH58</accession>
<dbReference type="SUPFAM" id="SSF53697">
    <property type="entry name" value="SIS domain"/>
    <property type="match status" value="1"/>
</dbReference>
<evidence type="ECO:0000256" key="3">
    <source>
        <dbReference type="ARBA" id="ARBA00023163"/>
    </source>
</evidence>
<dbReference type="PROSITE" id="PS51464">
    <property type="entry name" value="SIS"/>
    <property type="match status" value="1"/>
</dbReference>
<proteinExistence type="predicted"/>
<feature type="domain" description="SIS" evidence="5">
    <location>
        <begin position="120"/>
        <end position="269"/>
    </location>
</feature>
<dbReference type="InterPro" id="IPR001347">
    <property type="entry name" value="SIS_dom"/>
</dbReference>
<dbReference type="Pfam" id="PF01380">
    <property type="entry name" value="SIS"/>
    <property type="match status" value="1"/>
</dbReference>
<organism evidence="6 7">
    <name type="scientific">Desulfacinum infernum DSM 9756</name>
    <dbReference type="NCBI Taxonomy" id="1121391"/>
    <lineage>
        <taxon>Bacteria</taxon>
        <taxon>Pseudomonadati</taxon>
        <taxon>Thermodesulfobacteriota</taxon>
        <taxon>Syntrophobacteria</taxon>
        <taxon>Syntrophobacterales</taxon>
        <taxon>Syntrophobacteraceae</taxon>
        <taxon>Desulfacinum</taxon>
    </lineage>
</organism>
<dbReference type="Proteomes" id="UP000184076">
    <property type="component" value="Unassembled WGS sequence"/>
</dbReference>
<dbReference type="PANTHER" id="PTHR30514">
    <property type="entry name" value="GLUCOKINASE"/>
    <property type="match status" value="1"/>
</dbReference>
<dbReference type="Pfam" id="PF01418">
    <property type="entry name" value="HTH_6"/>
    <property type="match status" value="1"/>
</dbReference>